<proteinExistence type="predicted"/>
<evidence type="ECO:0000313" key="4">
    <source>
        <dbReference type="Proteomes" id="UP000186216"/>
    </source>
</evidence>
<gene>
    <name evidence="3" type="ORF">JHX88_11785</name>
    <name evidence="2" type="ORF">SAMN05421772_11159</name>
</gene>
<dbReference type="Proteomes" id="UP001215549">
    <property type="component" value="Chromosome"/>
</dbReference>
<evidence type="ECO:0000313" key="2">
    <source>
        <dbReference type="EMBL" id="SIS98702.1"/>
    </source>
</evidence>
<dbReference type="RefSeq" id="WP_076527007.1">
    <property type="nucleotide sequence ID" value="NZ_CP067140.1"/>
</dbReference>
<sequence>MDKQQVTRIEHLEEALAHLTRLTDDLSDVIARQDTEIARLTRRVEMLMRAEAEREAEAGGTVPLADQRPPHW</sequence>
<name>A0AA46A6I5_9RHOB</name>
<evidence type="ECO:0000256" key="1">
    <source>
        <dbReference type="SAM" id="MobiDB-lite"/>
    </source>
</evidence>
<evidence type="ECO:0000313" key="5">
    <source>
        <dbReference type="Proteomes" id="UP001215549"/>
    </source>
</evidence>
<keyword evidence="5" id="KW-1185">Reference proteome</keyword>
<reference evidence="2 4" key="1">
    <citation type="submission" date="2017-01" db="EMBL/GenBank/DDBJ databases">
        <authorList>
            <person name="Varghese N."/>
            <person name="Submissions S."/>
        </authorList>
    </citation>
    <scope>NUCLEOTIDE SEQUENCE [LARGE SCALE GENOMIC DNA]</scope>
    <source>
        <strain evidence="2 4">DSM 18447</strain>
    </source>
</reference>
<feature type="region of interest" description="Disordered" evidence="1">
    <location>
        <begin position="52"/>
        <end position="72"/>
    </location>
</feature>
<dbReference type="InterPro" id="IPR007236">
    <property type="entry name" value="SlyX"/>
</dbReference>
<dbReference type="Proteomes" id="UP000186216">
    <property type="component" value="Unassembled WGS sequence"/>
</dbReference>
<organism evidence="2 4">
    <name type="scientific">Paracoccus saliphilus</name>
    <dbReference type="NCBI Taxonomy" id="405559"/>
    <lineage>
        <taxon>Bacteria</taxon>
        <taxon>Pseudomonadati</taxon>
        <taxon>Pseudomonadota</taxon>
        <taxon>Alphaproteobacteria</taxon>
        <taxon>Rhodobacterales</taxon>
        <taxon>Paracoccaceae</taxon>
        <taxon>Paracoccus</taxon>
    </lineage>
</organism>
<dbReference type="AlphaFoldDB" id="A0AA46A6I5"/>
<evidence type="ECO:0000313" key="3">
    <source>
        <dbReference type="EMBL" id="WCR01615.1"/>
    </source>
</evidence>
<dbReference type="EMBL" id="FTOU01000011">
    <property type="protein sequence ID" value="SIS98702.1"/>
    <property type="molecule type" value="Genomic_DNA"/>
</dbReference>
<reference evidence="3 5" key="2">
    <citation type="submission" date="2021-01" db="EMBL/GenBank/DDBJ databases">
        <title>Biogeographic distribution of Paracoccus.</title>
        <authorList>
            <person name="Hollensteiner J."/>
            <person name="Leineberger J."/>
            <person name="Brinkhoff T."/>
            <person name="Daniel R."/>
        </authorList>
    </citation>
    <scope>NUCLEOTIDE SEQUENCE [LARGE SCALE GENOMIC DNA]</scope>
    <source>
        <strain evidence="3 5">DSM 18447</strain>
    </source>
</reference>
<protein>
    <submittedName>
        <fullName evidence="3">SlyX family protein</fullName>
    </submittedName>
    <submittedName>
        <fullName evidence="2">SlyX protein</fullName>
    </submittedName>
</protein>
<accession>A0AA46A6I5</accession>
<dbReference type="Pfam" id="PF04102">
    <property type="entry name" value="SlyX"/>
    <property type="match status" value="1"/>
</dbReference>
<dbReference type="EMBL" id="CP067140">
    <property type="protein sequence ID" value="WCR01615.1"/>
    <property type="molecule type" value="Genomic_DNA"/>
</dbReference>